<keyword evidence="2" id="KW-1185">Reference proteome</keyword>
<dbReference type="Proteomes" id="UP001296873">
    <property type="component" value="Unassembled WGS sequence"/>
</dbReference>
<protein>
    <submittedName>
        <fullName evidence="1">Uncharacterized protein</fullName>
    </submittedName>
</protein>
<organism evidence="1 2">
    <name type="scientific">Rhodovibrio sodomensis</name>
    <dbReference type="NCBI Taxonomy" id="1088"/>
    <lineage>
        <taxon>Bacteria</taxon>
        <taxon>Pseudomonadati</taxon>
        <taxon>Pseudomonadota</taxon>
        <taxon>Alphaproteobacteria</taxon>
        <taxon>Rhodospirillales</taxon>
        <taxon>Rhodovibrionaceae</taxon>
        <taxon>Rhodovibrio</taxon>
    </lineage>
</organism>
<accession>A0ABS1DNL8</accession>
<dbReference type="RefSeq" id="WP_200344462.1">
    <property type="nucleotide sequence ID" value="NZ_NRRL01000205.1"/>
</dbReference>
<dbReference type="EMBL" id="NRRL01000205">
    <property type="protein sequence ID" value="MBK1671512.1"/>
    <property type="molecule type" value="Genomic_DNA"/>
</dbReference>
<gene>
    <name evidence="1" type="ORF">CKO28_26285</name>
</gene>
<reference evidence="1 2" key="1">
    <citation type="journal article" date="2020" name="Microorganisms">
        <title>Osmotic Adaptation and Compatible Solute Biosynthesis of Phototrophic Bacteria as Revealed from Genome Analyses.</title>
        <authorList>
            <person name="Imhoff J.F."/>
            <person name="Rahn T."/>
            <person name="Kunzel S."/>
            <person name="Keller A."/>
            <person name="Neulinger S.C."/>
        </authorList>
    </citation>
    <scope>NUCLEOTIDE SEQUENCE [LARGE SCALE GENOMIC DNA]</scope>
    <source>
        <strain evidence="1 2">DSM 9895</strain>
    </source>
</reference>
<evidence type="ECO:0000313" key="2">
    <source>
        <dbReference type="Proteomes" id="UP001296873"/>
    </source>
</evidence>
<proteinExistence type="predicted"/>
<sequence length="219" mass="24740">MADRTDETLEEARARLRVAAQEQSRFLDQHGERERALARLIAEVHRWPESEQAQLLEVCRRDLERERQVLDNFKQAEECSDDEAVIDVIADIRHVRRSEKLSAMQARVDEARAKPDDNRTREEIETEALEQVEQQSEVLSRPMRIQSLFQDAAAQEWKIERHGAFSAYPEGGALHAAPNPSGGWYWTASREGAHATGTASSPAIAVASAEAAYHLMRLG</sequence>
<comment type="caution">
    <text evidence="1">The sequence shown here is derived from an EMBL/GenBank/DDBJ whole genome shotgun (WGS) entry which is preliminary data.</text>
</comment>
<evidence type="ECO:0000313" key="1">
    <source>
        <dbReference type="EMBL" id="MBK1671512.1"/>
    </source>
</evidence>
<name>A0ABS1DNL8_9PROT</name>